<gene>
    <name evidence="7" type="ORF">IV203_028492</name>
</gene>
<dbReference type="Pfam" id="PF03227">
    <property type="entry name" value="GILT"/>
    <property type="match status" value="1"/>
</dbReference>
<feature type="signal peptide" evidence="6">
    <location>
        <begin position="1"/>
        <end position="19"/>
    </location>
</feature>
<evidence type="ECO:0000313" key="8">
    <source>
        <dbReference type="Proteomes" id="UP000693970"/>
    </source>
</evidence>
<dbReference type="PANTHER" id="PTHR13234:SF8">
    <property type="entry name" value="GAMMA-INTERFERON-INDUCIBLE LYSOSOMAL THIOL REDUCTASE"/>
    <property type="match status" value="1"/>
</dbReference>
<reference evidence="7" key="2">
    <citation type="submission" date="2021-04" db="EMBL/GenBank/DDBJ databases">
        <authorList>
            <person name="Podell S."/>
        </authorList>
    </citation>
    <scope>NUCLEOTIDE SEQUENCE</scope>
    <source>
        <strain evidence="7">Hildebrandi</strain>
    </source>
</reference>
<evidence type="ECO:0000256" key="4">
    <source>
        <dbReference type="ARBA" id="ARBA00022729"/>
    </source>
</evidence>
<keyword evidence="5" id="KW-0325">Glycoprotein</keyword>
<protein>
    <submittedName>
        <fullName evidence="7">Thiol reductase</fullName>
    </submittedName>
</protein>
<evidence type="ECO:0000256" key="3">
    <source>
        <dbReference type="ARBA" id="ARBA00022525"/>
    </source>
</evidence>
<sequence length="298" mass="33693">MTLYLLLILVVVLTESVHATAVASDRRDNDVNGLRLSPIQSLPHRDNDVDNNSDTIRVQVIFYGESQCPYCRKFVTEAWPTVWLDVEGLREYVDYDMIPWGNAYFATQECGHGPYSPDERACWYKKCKDQYTLKDDENEDNDDTAKDGSNDCFTGRTVYQHGEKEGIVDIYETCIKVDYSLENAVDFTYCAEGSIMDNEEINAEQLLTICTVSLPDVDAKAVQQCYEQRGKQLEIANAKQTPEHPGVPYVVLDGKPVDDPMEIQTAICTALQNKGLDPLPDSCGKNHIHFYDESTNVF</sequence>
<dbReference type="OrthoDB" id="958254at2759"/>
<comment type="subcellular location">
    <subcellularLocation>
        <location evidence="1">Secreted</location>
    </subcellularLocation>
</comment>
<feature type="chain" id="PRO_5039890776" evidence="6">
    <location>
        <begin position="20"/>
        <end position="298"/>
    </location>
</feature>
<name>A0A9K3LPP9_9STRA</name>
<organism evidence="7 8">
    <name type="scientific">Nitzschia inconspicua</name>
    <dbReference type="NCBI Taxonomy" id="303405"/>
    <lineage>
        <taxon>Eukaryota</taxon>
        <taxon>Sar</taxon>
        <taxon>Stramenopiles</taxon>
        <taxon>Ochrophyta</taxon>
        <taxon>Bacillariophyta</taxon>
        <taxon>Bacillariophyceae</taxon>
        <taxon>Bacillariophycidae</taxon>
        <taxon>Bacillariales</taxon>
        <taxon>Bacillariaceae</taxon>
        <taxon>Nitzschia</taxon>
    </lineage>
</organism>
<reference evidence="7" key="1">
    <citation type="journal article" date="2021" name="Sci. Rep.">
        <title>Diploid genomic architecture of Nitzschia inconspicua, an elite biomass production diatom.</title>
        <authorList>
            <person name="Oliver A."/>
            <person name="Podell S."/>
            <person name="Pinowska A."/>
            <person name="Traller J.C."/>
            <person name="Smith S.R."/>
            <person name="McClure R."/>
            <person name="Beliaev A."/>
            <person name="Bohutskyi P."/>
            <person name="Hill E.A."/>
            <person name="Rabines A."/>
            <person name="Zheng H."/>
            <person name="Allen L.Z."/>
            <person name="Kuo A."/>
            <person name="Grigoriev I.V."/>
            <person name="Allen A.E."/>
            <person name="Hazlebeck D."/>
            <person name="Allen E.E."/>
        </authorList>
    </citation>
    <scope>NUCLEOTIDE SEQUENCE</scope>
    <source>
        <strain evidence="7">Hildebrandi</strain>
    </source>
</reference>
<dbReference type="GO" id="GO:0005576">
    <property type="term" value="C:extracellular region"/>
    <property type="evidence" value="ECO:0007669"/>
    <property type="project" value="UniProtKB-SubCell"/>
</dbReference>
<dbReference type="Proteomes" id="UP000693970">
    <property type="component" value="Unassembled WGS sequence"/>
</dbReference>
<evidence type="ECO:0000313" key="7">
    <source>
        <dbReference type="EMBL" id="KAG7365822.1"/>
    </source>
</evidence>
<keyword evidence="8" id="KW-1185">Reference proteome</keyword>
<comment type="caution">
    <text evidence="7">The sequence shown here is derived from an EMBL/GenBank/DDBJ whole genome shotgun (WGS) entry which is preliminary data.</text>
</comment>
<dbReference type="AlphaFoldDB" id="A0A9K3LPP9"/>
<dbReference type="PANTHER" id="PTHR13234">
    <property type="entry name" value="GAMMA-INTERFERON INDUCIBLE LYSOSOMAL THIOL REDUCTASE GILT"/>
    <property type="match status" value="1"/>
</dbReference>
<dbReference type="InterPro" id="IPR004911">
    <property type="entry name" value="Interferon-induced_GILT"/>
</dbReference>
<dbReference type="GO" id="GO:0016671">
    <property type="term" value="F:oxidoreductase activity, acting on a sulfur group of donors, disulfide as acceptor"/>
    <property type="evidence" value="ECO:0007669"/>
    <property type="project" value="InterPro"/>
</dbReference>
<accession>A0A9K3LPP9</accession>
<keyword evidence="4 6" id="KW-0732">Signal</keyword>
<proteinExistence type="inferred from homology"/>
<evidence type="ECO:0000256" key="1">
    <source>
        <dbReference type="ARBA" id="ARBA00004613"/>
    </source>
</evidence>
<keyword evidence="3" id="KW-0964">Secreted</keyword>
<evidence type="ECO:0000256" key="6">
    <source>
        <dbReference type="SAM" id="SignalP"/>
    </source>
</evidence>
<evidence type="ECO:0000256" key="2">
    <source>
        <dbReference type="ARBA" id="ARBA00005679"/>
    </source>
</evidence>
<evidence type="ECO:0000256" key="5">
    <source>
        <dbReference type="ARBA" id="ARBA00023180"/>
    </source>
</evidence>
<dbReference type="EMBL" id="JAGRRH010000007">
    <property type="protein sequence ID" value="KAG7365822.1"/>
    <property type="molecule type" value="Genomic_DNA"/>
</dbReference>
<comment type="similarity">
    <text evidence="2">Belongs to the GILT family.</text>
</comment>